<dbReference type="PANTHER" id="PTHR41307">
    <property type="entry name" value="MEMBRANE PROTEIN-RELATED"/>
    <property type="match status" value="1"/>
</dbReference>
<dbReference type="AlphaFoldDB" id="A0A1M6R025"/>
<organism evidence="2 3">
    <name type="scientific">Anaerotignum lactatifermentans DSM 14214</name>
    <dbReference type="NCBI Taxonomy" id="1121323"/>
    <lineage>
        <taxon>Bacteria</taxon>
        <taxon>Bacillati</taxon>
        <taxon>Bacillota</taxon>
        <taxon>Clostridia</taxon>
        <taxon>Lachnospirales</taxon>
        <taxon>Anaerotignaceae</taxon>
        <taxon>Anaerotignum</taxon>
    </lineage>
</organism>
<dbReference type="SUPFAM" id="SSF158560">
    <property type="entry name" value="BH3980-like"/>
    <property type="match status" value="1"/>
</dbReference>
<keyword evidence="3" id="KW-1185">Reference proteome</keyword>
<gene>
    <name evidence="2" type="ORF">SAMN02745138_01431</name>
</gene>
<name>A0A1M6R025_9FIRM</name>
<keyword evidence="1" id="KW-0812">Transmembrane</keyword>
<evidence type="ECO:0000313" key="2">
    <source>
        <dbReference type="EMBL" id="SHK25688.1"/>
    </source>
</evidence>
<keyword evidence="1" id="KW-1133">Transmembrane helix</keyword>
<evidence type="ECO:0000256" key="1">
    <source>
        <dbReference type="SAM" id="Phobius"/>
    </source>
</evidence>
<dbReference type="PANTHER" id="PTHR41307:SF1">
    <property type="entry name" value="MEMBRANE PROTEIN"/>
    <property type="match status" value="1"/>
</dbReference>
<dbReference type="Proteomes" id="UP000183975">
    <property type="component" value="Unassembled WGS sequence"/>
</dbReference>
<dbReference type="Gene3D" id="1.10.1900.10">
    <property type="entry name" value="c-terminal domain of poly(a) binding protein"/>
    <property type="match status" value="1"/>
</dbReference>
<dbReference type="EMBL" id="FRAH01000021">
    <property type="protein sequence ID" value="SHK25688.1"/>
    <property type="molecule type" value="Genomic_DNA"/>
</dbReference>
<protein>
    <recommendedName>
        <fullName evidence="4">DNA-binding ferritin-like protein (Dps family)</fullName>
    </recommendedName>
</protein>
<feature type="transmembrane region" description="Helical" evidence="1">
    <location>
        <begin position="100"/>
        <end position="120"/>
    </location>
</feature>
<reference evidence="2 3" key="1">
    <citation type="submission" date="2016-11" db="EMBL/GenBank/DDBJ databases">
        <authorList>
            <person name="Jaros S."/>
            <person name="Januszkiewicz K."/>
            <person name="Wedrychowicz H."/>
        </authorList>
    </citation>
    <scope>NUCLEOTIDE SEQUENCE [LARGE SCALE GENOMIC DNA]</scope>
    <source>
        <strain evidence="2 3">DSM 14214</strain>
    </source>
</reference>
<dbReference type="RefSeq" id="WP_072850485.1">
    <property type="nucleotide sequence ID" value="NZ_FRAH01000021.1"/>
</dbReference>
<evidence type="ECO:0000313" key="3">
    <source>
        <dbReference type="Proteomes" id="UP000183975"/>
    </source>
</evidence>
<dbReference type="OrthoDB" id="1655249at2"/>
<sequence length="215" mass="24679">MHKETKALLQENNQRETLLSPNFQSVLTDMVVYLRASRLPFSLQEQVRRDITDMFLAGQEKGASPAEIIGMDFQEYCDRLLQELPQNNRRTQTLCTIRDMSLVLCVGMAVLFLPELIGVLLSHTPFLTLTLGKLIFLVILITFAYALVENICKNAFTSTEKQNALIKNMHFLWLFVGFILLFFLKKPAWEIPFFISLLVCAVLLLCYGLLNHFLD</sequence>
<feature type="transmembrane region" description="Helical" evidence="1">
    <location>
        <begin position="191"/>
        <end position="210"/>
    </location>
</feature>
<accession>A0A1M6R025</accession>
<feature type="transmembrane region" description="Helical" evidence="1">
    <location>
        <begin position="169"/>
        <end position="185"/>
    </location>
</feature>
<evidence type="ECO:0008006" key="4">
    <source>
        <dbReference type="Google" id="ProtNLM"/>
    </source>
</evidence>
<proteinExistence type="predicted"/>
<keyword evidence="1" id="KW-0472">Membrane</keyword>
<feature type="transmembrane region" description="Helical" evidence="1">
    <location>
        <begin position="126"/>
        <end position="148"/>
    </location>
</feature>